<name>A0ABV8WRU5_9BACI</name>
<sequence>MKQKRLIFPLIIAVAGLMVLLVIVSAIGDDTDAIEKPVDSVTLIKDFDQVTSIQIRAGQKIELAKTEGSWLVQNADREQNNKKVSDFINTMKELRGEEVEGGKKATNFRAQEAAVVFEDTDGTEQQLSIGKINSNGDKYFVHHIENDKIYLVERKDIEMIPIQSTMLLNNTILTAVPAEVNEIFIDNGTEKIHLTKESPYSKQEALAHISGWYVKEPYHSVYSVAFSKMESILAGMEQLQKNEIINDESLLGEVDFRITFQTDGHSETLLIGDPAPNQHYYAQLAGSEEVFTIPARALDPYSYPSFAIIDQFVHIVPLEVVQLLEVDSAEYKWTITRFSDSGENGVKNTLFSVNQKKIAMESLQEAYKGLAGLSINKMIEAENNLSKNKELSITYYTGTKHVIDFYSVDENYFAYEKNGEGFDFTIEKEKVYDALEKMKSILPE</sequence>
<comment type="caution">
    <text evidence="2">The sequence shown here is derived from an EMBL/GenBank/DDBJ whole genome shotgun (WGS) entry which is preliminary data.</text>
</comment>
<accession>A0ABV8WRU5</accession>
<dbReference type="Pfam" id="PF14238">
    <property type="entry name" value="DUF4340"/>
    <property type="match status" value="2"/>
</dbReference>
<feature type="domain" description="DUF4340" evidence="1">
    <location>
        <begin position="219"/>
        <end position="382"/>
    </location>
</feature>
<evidence type="ECO:0000313" key="3">
    <source>
        <dbReference type="Proteomes" id="UP001595882"/>
    </source>
</evidence>
<feature type="domain" description="DUF4340" evidence="1">
    <location>
        <begin position="76"/>
        <end position="200"/>
    </location>
</feature>
<evidence type="ECO:0000259" key="1">
    <source>
        <dbReference type="Pfam" id="PF14238"/>
    </source>
</evidence>
<protein>
    <submittedName>
        <fullName evidence="2">DUF4340 domain-containing protein</fullName>
    </submittedName>
</protein>
<gene>
    <name evidence="2" type="ORF">ACFOY7_01765</name>
</gene>
<dbReference type="RefSeq" id="WP_390248790.1">
    <property type="nucleotide sequence ID" value="NZ_JBHSDT010000002.1"/>
</dbReference>
<proteinExistence type="predicted"/>
<reference evidence="3" key="1">
    <citation type="journal article" date="2019" name="Int. J. Syst. Evol. Microbiol.">
        <title>The Global Catalogue of Microorganisms (GCM) 10K type strain sequencing project: providing services to taxonomists for standard genome sequencing and annotation.</title>
        <authorList>
            <consortium name="The Broad Institute Genomics Platform"/>
            <consortium name="The Broad Institute Genome Sequencing Center for Infectious Disease"/>
            <person name="Wu L."/>
            <person name="Ma J."/>
        </authorList>
    </citation>
    <scope>NUCLEOTIDE SEQUENCE [LARGE SCALE GENOMIC DNA]</scope>
    <source>
        <strain evidence="3">CCUG 37865</strain>
    </source>
</reference>
<dbReference type="Proteomes" id="UP001595882">
    <property type="component" value="Unassembled WGS sequence"/>
</dbReference>
<evidence type="ECO:0000313" key="2">
    <source>
        <dbReference type="EMBL" id="MFC4401823.1"/>
    </source>
</evidence>
<organism evidence="2 3">
    <name type="scientific">Gracilibacillus xinjiangensis</name>
    <dbReference type="NCBI Taxonomy" id="1193282"/>
    <lineage>
        <taxon>Bacteria</taxon>
        <taxon>Bacillati</taxon>
        <taxon>Bacillota</taxon>
        <taxon>Bacilli</taxon>
        <taxon>Bacillales</taxon>
        <taxon>Bacillaceae</taxon>
        <taxon>Gracilibacillus</taxon>
    </lineage>
</organism>
<dbReference type="EMBL" id="JBHSDT010000002">
    <property type="protein sequence ID" value="MFC4401823.1"/>
    <property type="molecule type" value="Genomic_DNA"/>
</dbReference>
<dbReference type="InterPro" id="IPR025641">
    <property type="entry name" value="DUF4340"/>
</dbReference>
<keyword evidence="3" id="KW-1185">Reference proteome</keyword>